<keyword evidence="3" id="KW-0812">Transmembrane</keyword>
<comment type="similarity">
    <text evidence="1">Belongs to the CDC6/cdc18 family.</text>
</comment>
<evidence type="ECO:0000256" key="3">
    <source>
        <dbReference type="SAM" id="Phobius"/>
    </source>
</evidence>
<dbReference type="EMBL" id="LHYE01000022">
    <property type="protein sequence ID" value="KXB06970.1"/>
    <property type="molecule type" value="Genomic_DNA"/>
</dbReference>
<dbReference type="InterPro" id="IPR050311">
    <property type="entry name" value="ORC1/CDC6"/>
</dbReference>
<dbReference type="CDD" id="cd00009">
    <property type="entry name" value="AAA"/>
    <property type="match status" value="1"/>
</dbReference>
<gene>
    <name evidence="5" type="ORF">AKJ51_02395</name>
</gene>
<reference evidence="5 6" key="1">
    <citation type="journal article" date="2016" name="Sci. Rep.">
        <title>Metabolic traits of an uncultured archaeal lineage -MSBL1- from brine pools of the Red Sea.</title>
        <authorList>
            <person name="Mwirichia R."/>
            <person name="Alam I."/>
            <person name="Rashid M."/>
            <person name="Vinu M."/>
            <person name="Ba-Alawi W."/>
            <person name="Anthony Kamau A."/>
            <person name="Kamanda Ngugi D."/>
            <person name="Goker M."/>
            <person name="Klenk H.P."/>
            <person name="Bajic V."/>
            <person name="Stingl U."/>
        </authorList>
    </citation>
    <scope>NUCLEOTIDE SEQUENCE [LARGE SCALE GENOMIC DNA]</scope>
    <source>
        <strain evidence="5">SCGC-AAA382A20</strain>
    </source>
</reference>
<dbReference type="PANTHER" id="PTHR10763:SF26">
    <property type="entry name" value="CELL DIVISION CONTROL PROTEIN 6 HOMOLOG"/>
    <property type="match status" value="1"/>
</dbReference>
<dbReference type="SUPFAM" id="SSF52540">
    <property type="entry name" value="P-loop containing nucleoside triphosphate hydrolases"/>
    <property type="match status" value="1"/>
</dbReference>
<feature type="transmembrane region" description="Helical" evidence="3">
    <location>
        <begin position="311"/>
        <end position="331"/>
    </location>
</feature>
<keyword evidence="6" id="KW-1185">Reference proteome</keyword>
<evidence type="ECO:0000313" key="5">
    <source>
        <dbReference type="EMBL" id="KXB06970.1"/>
    </source>
</evidence>
<evidence type="ECO:0000313" key="6">
    <source>
        <dbReference type="Proteomes" id="UP000070263"/>
    </source>
</evidence>
<keyword evidence="3" id="KW-1133">Transmembrane helix</keyword>
<dbReference type="Proteomes" id="UP000070263">
    <property type="component" value="Unassembled WGS sequence"/>
</dbReference>
<dbReference type="InterPro" id="IPR003593">
    <property type="entry name" value="AAA+_ATPase"/>
</dbReference>
<dbReference type="Gene3D" id="1.10.8.60">
    <property type="match status" value="1"/>
</dbReference>
<dbReference type="PANTHER" id="PTHR10763">
    <property type="entry name" value="CELL DIVISION CONTROL PROTEIN 6-RELATED"/>
    <property type="match status" value="1"/>
</dbReference>
<dbReference type="InterPro" id="IPR036388">
    <property type="entry name" value="WH-like_DNA-bd_sf"/>
</dbReference>
<protein>
    <recommendedName>
        <fullName evidence="4">AAA+ ATPase domain-containing protein</fullName>
    </recommendedName>
</protein>
<evidence type="ECO:0000256" key="1">
    <source>
        <dbReference type="ARBA" id="ARBA00006184"/>
    </source>
</evidence>
<proteinExistence type="inferred from homology"/>
<evidence type="ECO:0000259" key="4">
    <source>
        <dbReference type="SMART" id="SM00382"/>
    </source>
</evidence>
<dbReference type="Gene3D" id="1.10.10.10">
    <property type="entry name" value="Winged helix-like DNA-binding domain superfamily/Winged helix DNA-binding domain"/>
    <property type="match status" value="1"/>
</dbReference>
<dbReference type="SMART" id="SM00382">
    <property type="entry name" value="AAA"/>
    <property type="match status" value="1"/>
</dbReference>
<dbReference type="InterPro" id="IPR049945">
    <property type="entry name" value="AAA_22"/>
</dbReference>
<sequence length="362" mass="41930">MKIRDYLEKKDKKLKKGQKRIKNFKVFDFNYLPDRPLMRDEVKPLVDGLLRYKSSGIANHLLVFGSRGSGKTMMVRHLKRLLSAKLQFVYANCRRHNTSYKMLAHMTGNKPRGNSQEELWEEFTNRYSAPAVVILDEIDLLSGKDRHKDILYLLSRSSAGYMTVLLSNNPKFLSRLDESIKSTLQPEIIHFRHYTAHQIRKILEDRAEAGLKKTDKTVIGKIAALTTKKTNSDVRVAIKTLYYSALEPEVEVEKHFERARRDIYVDVLSDLNDKNLLILRAAAEGKSRRAKKLYSSYRRLSSRAGEEPFSYAYFYSNLSYLQSLGLILLVSTKIKRTYTNRIQTLVDLELIQAVCKRRALDV</sequence>
<feature type="domain" description="AAA+ ATPase" evidence="4">
    <location>
        <begin position="57"/>
        <end position="195"/>
    </location>
</feature>
<dbReference type="GO" id="GO:0006260">
    <property type="term" value="P:DNA replication"/>
    <property type="evidence" value="ECO:0007669"/>
    <property type="project" value="UniProtKB-KW"/>
</dbReference>
<name>A0A133VKN5_9EURY</name>
<dbReference type="GO" id="GO:0016887">
    <property type="term" value="F:ATP hydrolysis activity"/>
    <property type="evidence" value="ECO:0007669"/>
    <property type="project" value="InterPro"/>
</dbReference>
<accession>A0A133VKN5</accession>
<keyword evidence="2" id="KW-0235">DNA replication</keyword>
<evidence type="ECO:0000256" key="2">
    <source>
        <dbReference type="ARBA" id="ARBA00022705"/>
    </source>
</evidence>
<dbReference type="AlphaFoldDB" id="A0A133VKN5"/>
<keyword evidence="3" id="KW-0472">Membrane</keyword>
<organism evidence="5 6">
    <name type="scientific">candidate division MSBL1 archaeon SCGC-AAA382A20</name>
    <dbReference type="NCBI Taxonomy" id="1698280"/>
    <lineage>
        <taxon>Archaea</taxon>
        <taxon>Methanobacteriati</taxon>
        <taxon>Methanobacteriota</taxon>
        <taxon>candidate division MSBL1</taxon>
    </lineage>
</organism>
<dbReference type="Pfam" id="PF13401">
    <property type="entry name" value="AAA_22"/>
    <property type="match status" value="1"/>
</dbReference>
<dbReference type="InterPro" id="IPR027417">
    <property type="entry name" value="P-loop_NTPase"/>
</dbReference>
<dbReference type="Gene3D" id="3.40.50.300">
    <property type="entry name" value="P-loop containing nucleotide triphosphate hydrolases"/>
    <property type="match status" value="1"/>
</dbReference>
<comment type="caution">
    <text evidence="5">The sequence shown here is derived from an EMBL/GenBank/DDBJ whole genome shotgun (WGS) entry which is preliminary data.</text>
</comment>